<dbReference type="Pfam" id="PF11710">
    <property type="entry name" value="Git3"/>
    <property type="match status" value="1"/>
</dbReference>
<keyword evidence="8" id="KW-0675">Receptor</keyword>
<feature type="transmembrane region" description="Helical" evidence="6">
    <location>
        <begin position="164"/>
        <end position="184"/>
    </location>
</feature>
<dbReference type="OrthoDB" id="100006at2759"/>
<feature type="compositionally biased region" description="Low complexity" evidence="5">
    <location>
        <begin position="322"/>
        <end position="333"/>
    </location>
</feature>
<dbReference type="GO" id="GO:0005886">
    <property type="term" value="C:plasma membrane"/>
    <property type="evidence" value="ECO:0007669"/>
    <property type="project" value="TreeGrafter"/>
</dbReference>
<comment type="subcellular location">
    <subcellularLocation>
        <location evidence="1">Membrane</location>
        <topology evidence="1">Multi-pass membrane protein</topology>
    </subcellularLocation>
</comment>
<evidence type="ECO:0000256" key="3">
    <source>
        <dbReference type="ARBA" id="ARBA00022989"/>
    </source>
</evidence>
<feature type="compositionally biased region" description="Polar residues" evidence="5">
    <location>
        <begin position="370"/>
        <end position="384"/>
    </location>
</feature>
<evidence type="ECO:0000313" key="9">
    <source>
        <dbReference type="Proteomes" id="UP000245946"/>
    </source>
</evidence>
<protein>
    <submittedName>
        <fullName evidence="8">Family A G protein-coupled receptor-like protein</fullName>
    </submittedName>
</protein>
<reference evidence="8 9" key="1">
    <citation type="journal article" date="2018" name="Mol. Biol. Evol.">
        <title>Broad Genomic Sampling Reveals a Smut Pathogenic Ancestry of the Fungal Clade Ustilaginomycotina.</title>
        <authorList>
            <person name="Kijpornyongpan T."/>
            <person name="Mondo S.J."/>
            <person name="Barry K."/>
            <person name="Sandor L."/>
            <person name="Lee J."/>
            <person name="Lipzen A."/>
            <person name="Pangilinan J."/>
            <person name="LaButti K."/>
            <person name="Hainaut M."/>
            <person name="Henrissat B."/>
            <person name="Grigoriev I.V."/>
            <person name="Spatafora J.W."/>
            <person name="Aime M.C."/>
        </authorList>
    </citation>
    <scope>NUCLEOTIDE SEQUENCE [LARGE SCALE GENOMIC DNA]</scope>
    <source>
        <strain evidence="8 9">MCA 4186</strain>
    </source>
</reference>
<feature type="region of interest" description="Disordered" evidence="5">
    <location>
        <begin position="588"/>
        <end position="647"/>
    </location>
</feature>
<accession>A0A316Z5M9</accession>
<feature type="region of interest" description="Disordered" evidence="5">
    <location>
        <begin position="320"/>
        <end position="346"/>
    </location>
</feature>
<evidence type="ECO:0000256" key="4">
    <source>
        <dbReference type="ARBA" id="ARBA00023136"/>
    </source>
</evidence>
<gene>
    <name evidence="8" type="ORF">FA09DRAFT_361589</name>
</gene>
<keyword evidence="4 6" id="KW-0472">Membrane</keyword>
<feature type="transmembrane region" description="Helical" evidence="6">
    <location>
        <begin position="705"/>
        <end position="725"/>
    </location>
</feature>
<feature type="compositionally biased region" description="Acidic residues" evidence="5">
    <location>
        <begin position="476"/>
        <end position="486"/>
    </location>
</feature>
<feature type="transmembrane region" description="Helical" evidence="6">
    <location>
        <begin position="204"/>
        <end position="231"/>
    </location>
</feature>
<feature type="compositionally biased region" description="Basic residues" evidence="5">
    <location>
        <begin position="601"/>
        <end position="622"/>
    </location>
</feature>
<dbReference type="InterPro" id="IPR017452">
    <property type="entry name" value="GPCR_Rhodpsn_7TM"/>
</dbReference>
<dbReference type="GO" id="GO:0007189">
    <property type="term" value="P:adenylate cyclase-activating G protein-coupled receptor signaling pathway"/>
    <property type="evidence" value="ECO:0007669"/>
    <property type="project" value="TreeGrafter"/>
</dbReference>
<dbReference type="GO" id="GO:0004930">
    <property type="term" value="F:G protein-coupled receptor activity"/>
    <property type="evidence" value="ECO:0007669"/>
    <property type="project" value="TreeGrafter"/>
</dbReference>
<dbReference type="STRING" id="58919.A0A316Z5M9"/>
<dbReference type="GeneID" id="37272920"/>
<feature type="region of interest" description="Disordered" evidence="5">
    <location>
        <begin position="247"/>
        <end position="306"/>
    </location>
</feature>
<evidence type="ECO:0000256" key="5">
    <source>
        <dbReference type="SAM" id="MobiDB-lite"/>
    </source>
</evidence>
<feature type="domain" description="G-protein coupled receptors family 1 profile" evidence="7">
    <location>
        <begin position="63"/>
        <end position="233"/>
    </location>
</feature>
<evidence type="ECO:0000313" key="8">
    <source>
        <dbReference type="EMBL" id="PWN96861.1"/>
    </source>
</evidence>
<dbReference type="EMBL" id="KZ819297">
    <property type="protein sequence ID" value="PWN96861.1"/>
    <property type="molecule type" value="Genomic_DNA"/>
</dbReference>
<dbReference type="SUPFAM" id="SSF81321">
    <property type="entry name" value="Family A G protein-coupled receptor-like"/>
    <property type="match status" value="1"/>
</dbReference>
<keyword evidence="2 6" id="KW-0812">Transmembrane</keyword>
<evidence type="ECO:0000256" key="1">
    <source>
        <dbReference type="ARBA" id="ARBA00004141"/>
    </source>
</evidence>
<dbReference type="InterPro" id="IPR023041">
    <property type="entry name" value="Glucose_rcpt_Git3-like_N"/>
</dbReference>
<dbReference type="Proteomes" id="UP000245946">
    <property type="component" value="Unassembled WGS sequence"/>
</dbReference>
<organism evidence="8 9">
    <name type="scientific">Tilletiopsis washingtonensis</name>
    <dbReference type="NCBI Taxonomy" id="58919"/>
    <lineage>
        <taxon>Eukaryota</taxon>
        <taxon>Fungi</taxon>
        <taxon>Dikarya</taxon>
        <taxon>Basidiomycota</taxon>
        <taxon>Ustilaginomycotina</taxon>
        <taxon>Exobasidiomycetes</taxon>
        <taxon>Entylomatales</taxon>
        <taxon>Entylomatales incertae sedis</taxon>
        <taxon>Tilletiopsis</taxon>
    </lineage>
</organism>
<dbReference type="RefSeq" id="XP_025597140.1">
    <property type="nucleotide sequence ID" value="XM_025745376.1"/>
</dbReference>
<feature type="transmembrane region" description="Helical" evidence="6">
    <location>
        <begin position="134"/>
        <end position="152"/>
    </location>
</feature>
<feature type="compositionally biased region" description="Polar residues" evidence="5">
    <location>
        <begin position="409"/>
        <end position="426"/>
    </location>
</feature>
<evidence type="ECO:0000256" key="2">
    <source>
        <dbReference type="ARBA" id="ARBA00022692"/>
    </source>
</evidence>
<proteinExistence type="predicted"/>
<feature type="transmembrane region" description="Helical" evidence="6">
    <location>
        <begin position="85"/>
        <end position="108"/>
    </location>
</feature>
<keyword evidence="9" id="KW-1185">Reference proteome</keyword>
<dbReference type="PANTHER" id="PTHR23112">
    <property type="entry name" value="G PROTEIN-COUPLED RECEPTOR 157-RELATED"/>
    <property type="match status" value="1"/>
</dbReference>
<dbReference type="PANTHER" id="PTHR23112:SF0">
    <property type="entry name" value="TRANSMEMBRANE PROTEIN 116"/>
    <property type="match status" value="1"/>
</dbReference>
<dbReference type="CDD" id="cd00637">
    <property type="entry name" value="7tm_classA_rhodopsin-like"/>
    <property type="match status" value="1"/>
</dbReference>
<feature type="transmembrane region" description="Helical" evidence="6">
    <location>
        <begin position="51"/>
        <end position="73"/>
    </location>
</feature>
<feature type="region of interest" description="Disordered" evidence="5">
    <location>
        <begin position="522"/>
        <end position="566"/>
    </location>
</feature>
<name>A0A316Z5M9_9BASI</name>
<dbReference type="Gene3D" id="1.20.1070.10">
    <property type="entry name" value="Rhodopsin 7-helix transmembrane proteins"/>
    <property type="match status" value="1"/>
</dbReference>
<feature type="transmembrane region" description="Helical" evidence="6">
    <location>
        <begin position="663"/>
        <end position="685"/>
    </location>
</feature>
<evidence type="ECO:0000259" key="7">
    <source>
        <dbReference type="PROSITE" id="PS50262"/>
    </source>
</evidence>
<evidence type="ECO:0000256" key="6">
    <source>
        <dbReference type="SAM" id="Phobius"/>
    </source>
</evidence>
<dbReference type="AlphaFoldDB" id="A0A316Z5M9"/>
<dbReference type="PROSITE" id="PS50262">
    <property type="entry name" value="G_PROTEIN_RECEP_F1_2"/>
    <property type="match status" value="1"/>
</dbReference>
<sequence length="773" mass="84734">MIVPPRDLGAGAAALWRYAAAPIGDSLEHRSLAARATTDERGPQLATPANIVDLVICILSFLGALAIILPYLLNKRARKLRHSLILGLATSDLVTSLIIIASTSFLLAGGDLANSKRFCDFVGYSLASSIFSQHLWNMGIAIVTYMILVHPLNNVTALMERHLIWLWPIIWGISLIVNGISWRIAGWSNAGGFCAFGNQGGRYYGAIISFVPRGLVVVIIIVLYTHLFFFLRRTNLFSAVSHRSASQEAGNGTRGRIVGRTSLRADSDESSRAPVSRSRRPSNDPSLHHLHQMDGERSNAGTMSRRTSFPTGLLRYIPTFNSSRRGSAASSSSKRADSASTQTPKDVFLSGAEDEGMEMGECNRQRILSFATTPSSPPRSNEGASSDGRHQSARPEIGIVEPDEGPVSMPSSPQQPRDETFSSTAQLVEPPRPGNARRPSTADDAGGRPRPAKLSLAARHVSASIEPRADAHDDDTAADDESDDFSLDPYKPLQRMKPRRDVRDFQMISSPREHLKHYALSPMRTQGVPRPPGTDSGSMSHPASPRTAKAPLDPTSEDVYEGREKGVQPRFDDMLGEDWTWGMEVGGQDTSAAPAPVPAPHVRHAGSRKDRKRSKWWRHSSRHAGGLGGHDRTDANGVASTGSTVDEHGVESLGSTLNRQASVLMLLYPLAYCLLFSVSIARIITDFTRPAPVGRVKDPNEPLRAVSRWFIFAQGAFDAIIFQIVERHFRKRMKRKRQIAAGEAVPQTWWERLRDYLMLRQPPPRASATAPSQ</sequence>
<keyword evidence="3 6" id="KW-1133">Transmembrane helix</keyword>
<feature type="region of interest" description="Disordered" evidence="5">
    <location>
        <begin position="370"/>
        <end position="499"/>
    </location>
</feature>